<evidence type="ECO:0000313" key="4">
    <source>
        <dbReference type="EMBL" id="KAK0554825.1"/>
    </source>
</evidence>
<evidence type="ECO:0000256" key="2">
    <source>
        <dbReference type="SAM" id="MobiDB-lite"/>
    </source>
</evidence>
<feature type="compositionally biased region" description="Low complexity" evidence="2">
    <location>
        <begin position="984"/>
        <end position="1010"/>
    </location>
</feature>
<feature type="compositionally biased region" description="Basic and acidic residues" evidence="2">
    <location>
        <begin position="640"/>
        <end position="656"/>
    </location>
</feature>
<feature type="compositionally biased region" description="Polar residues" evidence="2">
    <location>
        <begin position="522"/>
        <end position="532"/>
    </location>
</feature>
<feature type="compositionally biased region" description="Polar residues" evidence="2">
    <location>
        <begin position="1386"/>
        <end position="1402"/>
    </location>
</feature>
<proteinExistence type="predicted"/>
<feature type="compositionally biased region" description="Polar residues" evidence="2">
    <location>
        <begin position="1414"/>
        <end position="1434"/>
    </location>
</feature>
<feature type="compositionally biased region" description="Polar residues" evidence="2">
    <location>
        <begin position="597"/>
        <end position="611"/>
    </location>
</feature>
<feature type="region of interest" description="Disordered" evidence="2">
    <location>
        <begin position="796"/>
        <end position="882"/>
    </location>
</feature>
<reference evidence="4" key="1">
    <citation type="journal article" date="2023" name="PhytoFront">
        <title>Draft Genome Resources of Seven Strains of Tilletia horrida, Causal Agent of Kernel Smut of Rice.</title>
        <authorList>
            <person name="Khanal S."/>
            <person name="Antony Babu S."/>
            <person name="Zhou X.G."/>
        </authorList>
    </citation>
    <scope>NUCLEOTIDE SEQUENCE</scope>
    <source>
        <strain evidence="4">TX6</strain>
    </source>
</reference>
<feature type="region of interest" description="Disordered" evidence="2">
    <location>
        <begin position="288"/>
        <end position="312"/>
    </location>
</feature>
<feature type="compositionally biased region" description="Polar residues" evidence="2">
    <location>
        <begin position="1174"/>
        <end position="1196"/>
    </location>
</feature>
<dbReference type="Pfam" id="PF08632">
    <property type="entry name" value="Zds_C"/>
    <property type="match status" value="1"/>
</dbReference>
<feature type="compositionally biased region" description="Polar residues" evidence="2">
    <location>
        <begin position="426"/>
        <end position="442"/>
    </location>
</feature>
<feature type="compositionally biased region" description="Low complexity" evidence="2">
    <location>
        <begin position="480"/>
        <end position="502"/>
    </location>
</feature>
<keyword evidence="5" id="KW-1185">Reference proteome</keyword>
<feature type="compositionally biased region" description="Low complexity" evidence="2">
    <location>
        <begin position="213"/>
        <end position="232"/>
    </location>
</feature>
<feature type="region of interest" description="Disordered" evidence="2">
    <location>
        <begin position="375"/>
        <end position="556"/>
    </location>
</feature>
<dbReference type="GO" id="GO:0010971">
    <property type="term" value="P:positive regulation of G2/M transition of mitotic cell cycle"/>
    <property type="evidence" value="ECO:0007669"/>
    <property type="project" value="TreeGrafter"/>
</dbReference>
<feature type="compositionally biased region" description="Polar residues" evidence="2">
    <location>
        <begin position="377"/>
        <end position="389"/>
    </location>
</feature>
<feature type="compositionally biased region" description="Low complexity" evidence="2">
    <location>
        <begin position="917"/>
        <end position="929"/>
    </location>
</feature>
<feature type="region of interest" description="Disordered" evidence="2">
    <location>
        <begin position="1114"/>
        <end position="1469"/>
    </location>
</feature>
<protein>
    <recommendedName>
        <fullName evidence="3">Protein Zds1 C-terminal domain-containing protein</fullName>
    </recommendedName>
</protein>
<feature type="compositionally biased region" description="Polar residues" evidence="2">
    <location>
        <begin position="90"/>
        <end position="99"/>
    </location>
</feature>
<feature type="region of interest" description="Disordered" evidence="2">
    <location>
        <begin position="161"/>
        <end position="256"/>
    </location>
</feature>
<dbReference type="EMBL" id="JAPDMZ010000033">
    <property type="protein sequence ID" value="KAK0554825.1"/>
    <property type="molecule type" value="Genomic_DNA"/>
</dbReference>
<feature type="compositionally biased region" description="Low complexity" evidence="2">
    <location>
        <begin position="1363"/>
        <end position="1379"/>
    </location>
</feature>
<dbReference type="SMART" id="SM01327">
    <property type="entry name" value="Zds_C"/>
    <property type="match status" value="1"/>
</dbReference>
<dbReference type="GO" id="GO:0030010">
    <property type="term" value="P:establishment of cell polarity"/>
    <property type="evidence" value="ECO:0007669"/>
    <property type="project" value="TreeGrafter"/>
</dbReference>
<feature type="compositionally biased region" description="Gly residues" evidence="2">
    <location>
        <begin position="855"/>
        <end position="866"/>
    </location>
</feature>
<evidence type="ECO:0000256" key="1">
    <source>
        <dbReference type="SAM" id="Coils"/>
    </source>
</evidence>
<feature type="compositionally biased region" description="Polar residues" evidence="2">
    <location>
        <begin position="816"/>
        <end position="843"/>
    </location>
</feature>
<keyword evidence="1" id="KW-0175">Coiled coil</keyword>
<feature type="compositionally biased region" description="Basic and acidic residues" evidence="2">
    <location>
        <begin position="1157"/>
        <end position="1166"/>
    </location>
</feature>
<feature type="compositionally biased region" description="Basic and acidic residues" evidence="2">
    <location>
        <begin position="58"/>
        <end position="67"/>
    </location>
</feature>
<organism evidence="4 5">
    <name type="scientific">Tilletia horrida</name>
    <dbReference type="NCBI Taxonomy" id="155126"/>
    <lineage>
        <taxon>Eukaryota</taxon>
        <taxon>Fungi</taxon>
        <taxon>Dikarya</taxon>
        <taxon>Basidiomycota</taxon>
        <taxon>Ustilaginomycotina</taxon>
        <taxon>Exobasidiomycetes</taxon>
        <taxon>Tilletiales</taxon>
        <taxon>Tilletiaceae</taxon>
        <taxon>Tilletia</taxon>
    </lineage>
</organism>
<feature type="domain" description="Protein Zds1 C-terminal" evidence="3">
    <location>
        <begin position="705"/>
        <end position="757"/>
    </location>
</feature>
<feature type="region of interest" description="Disordered" evidence="2">
    <location>
        <begin position="912"/>
        <end position="957"/>
    </location>
</feature>
<feature type="coiled-coil region" evidence="1">
    <location>
        <begin position="758"/>
        <end position="792"/>
    </location>
</feature>
<dbReference type="PANTHER" id="PTHR28089">
    <property type="entry name" value="PROTEIN ZDS1-RELATED"/>
    <property type="match status" value="1"/>
</dbReference>
<dbReference type="InterPro" id="IPR040206">
    <property type="entry name" value="Zds1/2"/>
</dbReference>
<feature type="compositionally biased region" description="Gly residues" evidence="2">
    <location>
        <begin position="1449"/>
        <end position="1463"/>
    </location>
</feature>
<dbReference type="InterPro" id="IPR013941">
    <property type="entry name" value="ZDS1_C"/>
</dbReference>
<feature type="compositionally biased region" description="Low complexity" evidence="2">
    <location>
        <begin position="1211"/>
        <end position="1229"/>
    </location>
</feature>
<evidence type="ECO:0000259" key="3">
    <source>
        <dbReference type="SMART" id="SM01327"/>
    </source>
</evidence>
<feature type="region of interest" description="Disordered" evidence="2">
    <location>
        <begin position="982"/>
        <end position="1025"/>
    </location>
</feature>
<feature type="compositionally biased region" description="Low complexity" evidence="2">
    <location>
        <begin position="1292"/>
        <end position="1307"/>
    </location>
</feature>
<gene>
    <name evidence="4" type="ORF">OC846_001928</name>
</gene>
<feature type="compositionally biased region" description="Basic and acidic residues" evidence="2">
    <location>
        <begin position="1265"/>
        <end position="1275"/>
    </location>
</feature>
<feature type="region of interest" description="Disordered" evidence="2">
    <location>
        <begin position="325"/>
        <end position="363"/>
    </location>
</feature>
<sequence>METDTISDSEFAREVEALRAQRRISVHRPVIDPDLPDIAPAHNNASASHDALNGQFGERVDLRDDGPRAQMGTGSVAHDEAQPSRGDLSASRSSRQQFTARRRGPGASQQGASPAARKPPADASDKPLSTDPAHLFWVPASMHPEISPADFRQFLSEHAARAVRDAKHSAGAAHSPTSPSSPTHAGEGTEMSLSDRVAALRHQTDSSTSAGPSSDLLSRSTSLTRRGSTLRRQYQPENDTAEDEGRPGMQKPPLTLEELQQLEQIAEETTSSHDAARVRNVLRRNLSLDIGPSGTAADVQDPSQQIDEADAPIIVPLPGQILRRAARTKVRKASLSSDGRPGASRRRAGQGSLDAGSTDGQRRMDFADVALAVLERTPSNVSEPPTEVSSSDETEMQSSTGDLERRSGAVSDEQTDEILDAYSRDSFLSDSETQRSSVTSLPESERELGASSLPRKSPPMTPTAASVAQSYFDIPRSDNHQYQQPYSQQPHHAHSSSQSSSSVPIQLTPEAFVNARIVPVPDSTSPEGTDTQAEPAYGSNEMGWPQSEPSGRSGRMTPVMVQRVPSTPPFEKSPSVQSPYVASIPVNAPSGAAIPPQFTQQLTPSERSQTAPLPGVATPLGKTKEKEKKGSFGLSWFGLGKDEEERANKKKEKDSESSGFLSNLFSKKKNNEDGGSPQAYGTGTVQKVPFGAGQITAGSLLDRQAQGLLTMGPNRYPIHIERAVYRLSHIKLANPRRPLYEQVLISNLMFWYLSIINKNQQAQQQQRLQQQQQQQQQQQSQQQQQQQQAQQQAGQTAAQQQQASPSVVDGADGPARQTSPAQTAQLQQGLLPSQHVQQPSVGSSPGALAPQYAGAGTGVPQGGVGGSHLVSSEVGAEPNGDITVPHVAGALQPNGVVGSSAMDTNGIPAIDPSATFQPQQLQPAQVQAQGAGSRPAKGKRGPLVKANRAPPGARAAEMPIPAAGYGMQHRQISDDMALQRDVQHFQQQQHQQKQAQQRHQQQPSGPQTQQDMHVNSSDGFGGMVRQGGFAVGQVLDPRDTGSQPAYNASTSNLQEYSGMQPHSSGSASSPAYGQSYPAAATAAAPVGDVVGRNATDGWVQDDGDMDVYGGVTLDYLKNDSSPPSSSTEPREGQAWSTAENSGNKDSRSRLASAFGETTHEWTREVSRAPIVPAVTTSAERGWTNSYSNTPSPNTMGASPMHLGGASPSEMLNPTASPLTTPTTANSPPSRRSRSPAGHERRSEPTQSSPSLQSLDGWTLSGGSSAKRDRSSDPVERVQGGPSEAGWTNSGYQPQSRSPEQQRSPPTSARRMQTAQIPYSKRPLSPPSNVPYGMQRSTSLEDNIMQHGQDGDRPPSSGATSRYTQHSPSSSTGTSESFRTAIAPGNGLTSPSKARSPSATAGSSAAKPTLHRTVSETSSNGQPWPNGSPSLSPTSAKAPANKLGSPGQVAGAGSGATGGRGDGVSAGSFSLSGTAASLAMLEAAKQSRERRR</sequence>
<accession>A0AAN6GVG9</accession>
<feature type="region of interest" description="Disordered" evidence="2">
    <location>
        <begin position="31"/>
        <end position="132"/>
    </location>
</feature>
<feature type="region of interest" description="Disordered" evidence="2">
    <location>
        <begin position="592"/>
        <end position="682"/>
    </location>
</feature>
<feature type="compositionally biased region" description="Low complexity" evidence="2">
    <location>
        <begin position="169"/>
        <end position="186"/>
    </location>
</feature>
<dbReference type="GO" id="GO:0005737">
    <property type="term" value="C:cytoplasm"/>
    <property type="evidence" value="ECO:0007669"/>
    <property type="project" value="TreeGrafter"/>
</dbReference>
<comment type="caution">
    <text evidence="4">The sequence shown here is derived from an EMBL/GenBank/DDBJ whole genome shotgun (WGS) entry which is preliminary data.</text>
</comment>
<name>A0AAN6GVG9_9BASI</name>
<feature type="compositionally biased region" description="Polar residues" evidence="2">
    <location>
        <begin position="1244"/>
        <end position="1263"/>
    </location>
</feature>
<dbReference type="PANTHER" id="PTHR28089:SF1">
    <property type="entry name" value="PROTEIN ZDS1-RELATED"/>
    <property type="match status" value="1"/>
</dbReference>
<dbReference type="Proteomes" id="UP001176517">
    <property type="component" value="Unassembled WGS sequence"/>
</dbReference>
<evidence type="ECO:0000313" key="5">
    <source>
        <dbReference type="Proteomes" id="UP001176517"/>
    </source>
</evidence>